<protein>
    <submittedName>
        <fullName evidence="2">Uncharacterized protein</fullName>
    </submittedName>
</protein>
<name>A0ABW6PJT9_9NOCA</name>
<gene>
    <name evidence="2" type="ORF">ACFYTF_07445</name>
</gene>
<sequence length="46" mass="4896">MIPLGIPIGLLLTSERAVPLAHLVRARATGTEPPRGEKPPPDETAR</sequence>
<dbReference type="RefSeq" id="WP_387699467.1">
    <property type="nucleotide sequence ID" value="NZ_JBIAMX010000003.1"/>
</dbReference>
<proteinExistence type="predicted"/>
<feature type="region of interest" description="Disordered" evidence="1">
    <location>
        <begin position="25"/>
        <end position="46"/>
    </location>
</feature>
<dbReference type="Proteomes" id="UP001601444">
    <property type="component" value="Unassembled WGS sequence"/>
</dbReference>
<organism evidence="2 3">
    <name type="scientific">Nocardia thailandica</name>
    <dbReference type="NCBI Taxonomy" id="257275"/>
    <lineage>
        <taxon>Bacteria</taxon>
        <taxon>Bacillati</taxon>
        <taxon>Actinomycetota</taxon>
        <taxon>Actinomycetes</taxon>
        <taxon>Mycobacteriales</taxon>
        <taxon>Nocardiaceae</taxon>
        <taxon>Nocardia</taxon>
    </lineage>
</organism>
<accession>A0ABW6PJT9</accession>
<feature type="compositionally biased region" description="Basic and acidic residues" evidence="1">
    <location>
        <begin position="34"/>
        <end position="46"/>
    </location>
</feature>
<dbReference type="EMBL" id="JBIAMX010000003">
    <property type="protein sequence ID" value="MFF0542657.1"/>
    <property type="molecule type" value="Genomic_DNA"/>
</dbReference>
<keyword evidence="3" id="KW-1185">Reference proteome</keyword>
<comment type="caution">
    <text evidence="2">The sequence shown here is derived from an EMBL/GenBank/DDBJ whole genome shotgun (WGS) entry which is preliminary data.</text>
</comment>
<evidence type="ECO:0000256" key="1">
    <source>
        <dbReference type="SAM" id="MobiDB-lite"/>
    </source>
</evidence>
<evidence type="ECO:0000313" key="3">
    <source>
        <dbReference type="Proteomes" id="UP001601444"/>
    </source>
</evidence>
<evidence type="ECO:0000313" key="2">
    <source>
        <dbReference type="EMBL" id="MFF0542657.1"/>
    </source>
</evidence>
<reference evidence="2 3" key="1">
    <citation type="submission" date="2024-10" db="EMBL/GenBank/DDBJ databases">
        <title>The Natural Products Discovery Center: Release of the First 8490 Sequenced Strains for Exploring Actinobacteria Biosynthetic Diversity.</title>
        <authorList>
            <person name="Kalkreuter E."/>
            <person name="Kautsar S.A."/>
            <person name="Yang D."/>
            <person name="Bader C.D."/>
            <person name="Teijaro C.N."/>
            <person name="Fluegel L."/>
            <person name="Davis C.M."/>
            <person name="Simpson J.R."/>
            <person name="Lauterbach L."/>
            <person name="Steele A.D."/>
            <person name="Gui C."/>
            <person name="Meng S."/>
            <person name="Li G."/>
            <person name="Viehrig K."/>
            <person name="Ye F."/>
            <person name="Su P."/>
            <person name="Kiefer A.F."/>
            <person name="Nichols A."/>
            <person name="Cepeda A.J."/>
            <person name="Yan W."/>
            <person name="Fan B."/>
            <person name="Jiang Y."/>
            <person name="Adhikari A."/>
            <person name="Zheng C.-J."/>
            <person name="Schuster L."/>
            <person name="Cowan T.M."/>
            <person name="Smanski M.J."/>
            <person name="Chevrette M.G."/>
            <person name="De Carvalho L.P.S."/>
            <person name="Shen B."/>
        </authorList>
    </citation>
    <scope>NUCLEOTIDE SEQUENCE [LARGE SCALE GENOMIC DNA]</scope>
    <source>
        <strain evidence="2 3">NPDC004045</strain>
    </source>
</reference>